<feature type="coiled-coil region" evidence="1">
    <location>
        <begin position="8"/>
        <end position="59"/>
    </location>
</feature>
<sequence length="290" mass="33149">MLKRYHIVADLKISAKKLEAENVELRQIIEENTKRKAKNTELKSKVVELEARLAILEQSSLIVSEQPQNKKEVSSDVSVDIISDSLPIHEVHSQLKLTEQIEEVPKLPDQEKTSEDMETNAFLIKIHKKSISNKIRKRNKEKKLSKAVEDQVSLQKIFDTTSSISSSEKLVSTKNGTSDAEGLAMKANQKKILSWYLYAKEFLIMINDIMANGNVSEKKAKGQVYDFIIQQLPDTKRENLCKQTQRAIKIFNLFEKIGIDKVQYIITYSANSISKITNEELQKVIDHFSN</sequence>
<gene>
    <name evidence="2" type="ORF">RclHR1_06760012</name>
</gene>
<keyword evidence="1" id="KW-0175">Coiled coil</keyword>
<dbReference type="AlphaFoldDB" id="A0A2Z6SJF7"/>
<dbReference type="EMBL" id="BEXD01004066">
    <property type="protein sequence ID" value="GBC06317.1"/>
    <property type="molecule type" value="Genomic_DNA"/>
</dbReference>
<organism evidence="2 3">
    <name type="scientific">Rhizophagus clarus</name>
    <dbReference type="NCBI Taxonomy" id="94130"/>
    <lineage>
        <taxon>Eukaryota</taxon>
        <taxon>Fungi</taxon>
        <taxon>Fungi incertae sedis</taxon>
        <taxon>Mucoromycota</taxon>
        <taxon>Glomeromycotina</taxon>
        <taxon>Glomeromycetes</taxon>
        <taxon>Glomerales</taxon>
        <taxon>Glomeraceae</taxon>
        <taxon>Rhizophagus</taxon>
    </lineage>
</organism>
<protein>
    <submittedName>
        <fullName evidence="2">Uncharacterized protein</fullName>
    </submittedName>
</protein>
<proteinExistence type="predicted"/>
<dbReference type="Proteomes" id="UP000247702">
    <property type="component" value="Unassembled WGS sequence"/>
</dbReference>
<evidence type="ECO:0000313" key="3">
    <source>
        <dbReference type="Proteomes" id="UP000247702"/>
    </source>
</evidence>
<comment type="caution">
    <text evidence="2">The sequence shown here is derived from an EMBL/GenBank/DDBJ whole genome shotgun (WGS) entry which is preliminary data.</text>
</comment>
<accession>A0A2Z6SJF7</accession>
<name>A0A2Z6SJF7_9GLOM</name>
<evidence type="ECO:0000313" key="2">
    <source>
        <dbReference type="EMBL" id="GBC06317.1"/>
    </source>
</evidence>
<reference evidence="2 3" key="1">
    <citation type="submission" date="2017-11" db="EMBL/GenBank/DDBJ databases">
        <title>The genome of Rhizophagus clarus HR1 reveals common genetic basis of auxotrophy among arbuscular mycorrhizal fungi.</title>
        <authorList>
            <person name="Kobayashi Y."/>
        </authorList>
    </citation>
    <scope>NUCLEOTIDE SEQUENCE [LARGE SCALE GENOMIC DNA]</scope>
    <source>
        <strain evidence="2 3">HR1</strain>
    </source>
</reference>
<evidence type="ECO:0000256" key="1">
    <source>
        <dbReference type="SAM" id="Coils"/>
    </source>
</evidence>
<keyword evidence="3" id="KW-1185">Reference proteome</keyword>